<feature type="non-terminal residue" evidence="1">
    <location>
        <position position="97"/>
    </location>
</feature>
<dbReference type="EMBL" id="BARS01011776">
    <property type="protein sequence ID" value="GAF93628.1"/>
    <property type="molecule type" value="Genomic_DNA"/>
</dbReference>
<reference evidence="1" key="1">
    <citation type="journal article" date="2014" name="Front. Microbiol.">
        <title>High frequency of phylogenetically diverse reductive dehalogenase-homologous genes in deep subseafloor sedimentary metagenomes.</title>
        <authorList>
            <person name="Kawai M."/>
            <person name="Futagami T."/>
            <person name="Toyoda A."/>
            <person name="Takaki Y."/>
            <person name="Nishi S."/>
            <person name="Hori S."/>
            <person name="Arai W."/>
            <person name="Tsubouchi T."/>
            <person name="Morono Y."/>
            <person name="Uchiyama I."/>
            <person name="Ito T."/>
            <person name="Fujiyama A."/>
            <person name="Inagaki F."/>
            <person name="Takami H."/>
        </authorList>
    </citation>
    <scope>NUCLEOTIDE SEQUENCE</scope>
    <source>
        <strain evidence="1">Expedition CK06-06</strain>
    </source>
</reference>
<name>X0TJB9_9ZZZZ</name>
<comment type="caution">
    <text evidence="1">The sequence shown here is derived from an EMBL/GenBank/DDBJ whole genome shotgun (WGS) entry which is preliminary data.</text>
</comment>
<proteinExistence type="predicted"/>
<sequence length="97" mass="11981">MQNIVYDITRRVYYSSPRFIQRAAPYFVPSLRQFKKYLHELEESQWFSPKQLEELQNERLRPIIQHAYENVPHYRRIFDDRGLKPRDIDRIADLEKL</sequence>
<dbReference type="Gene3D" id="3.40.50.12780">
    <property type="entry name" value="N-terminal domain of ligase-like"/>
    <property type="match status" value="1"/>
</dbReference>
<dbReference type="InterPro" id="IPR042099">
    <property type="entry name" value="ANL_N_sf"/>
</dbReference>
<accession>X0TJB9</accession>
<dbReference type="AlphaFoldDB" id="X0TJB9"/>
<organism evidence="1">
    <name type="scientific">marine sediment metagenome</name>
    <dbReference type="NCBI Taxonomy" id="412755"/>
    <lineage>
        <taxon>unclassified sequences</taxon>
        <taxon>metagenomes</taxon>
        <taxon>ecological metagenomes</taxon>
    </lineage>
</organism>
<evidence type="ECO:0000313" key="1">
    <source>
        <dbReference type="EMBL" id="GAF93628.1"/>
    </source>
</evidence>
<protein>
    <submittedName>
        <fullName evidence="1">Uncharacterized protein</fullName>
    </submittedName>
</protein>
<gene>
    <name evidence="1" type="ORF">S01H1_21287</name>
</gene>